<dbReference type="Pfam" id="PF05699">
    <property type="entry name" value="Dimer_Tnp_hAT"/>
    <property type="match status" value="1"/>
</dbReference>
<dbReference type="SUPFAM" id="SSF53098">
    <property type="entry name" value="Ribonuclease H-like"/>
    <property type="match status" value="1"/>
</dbReference>
<dbReference type="GO" id="GO:0046983">
    <property type="term" value="F:protein dimerization activity"/>
    <property type="evidence" value="ECO:0007669"/>
    <property type="project" value="InterPro"/>
</dbReference>
<keyword evidence="4" id="KW-1185">Reference proteome</keyword>
<evidence type="ECO:0008006" key="5">
    <source>
        <dbReference type="Google" id="ProtNLM"/>
    </source>
</evidence>
<dbReference type="InterPro" id="IPR007021">
    <property type="entry name" value="DUF659"/>
</dbReference>
<dbReference type="Proteomes" id="UP000265515">
    <property type="component" value="Unassembled WGS sequence"/>
</dbReference>
<dbReference type="OMA" id="CELANYQ"/>
<evidence type="ECO:0000313" key="4">
    <source>
        <dbReference type="Proteomes" id="UP000265515"/>
    </source>
</evidence>
<name>A0A388K3M0_CHABU</name>
<reference evidence="3 4" key="1">
    <citation type="journal article" date="2018" name="Cell">
        <title>The Chara Genome: Secondary Complexity and Implications for Plant Terrestrialization.</title>
        <authorList>
            <person name="Nishiyama T."/>
            <person name="Sakayama H."/>
            <person name="Vries J.D."/>
            <person name="Buschmann H."/>
            <person name="Saint-Marcoux D."/>
            <person name="Ullrich K.K."/>
            <person name="Haas F.B."/>
            <person name="Vanderstraeten L."/>
            <person name="Becker D."/>
            <person name="Lang D."/>
            <person name="Vosolsobe S."/>
            <person name="Rombauts S."/>
            <person name="Wilhelmsson P.K.I."/>
            <person name="Janitza P."/>
            <person name="Kern R."/>
            <person name="Heyl A."/>
            <person name="Rumpler F."/>
            <person name="Villalobos L.I.A.C."/>
            <person name="Clay J.M."/>
            <person name="Skokan R."/>
            <person name="Toyoda A."/>
            <person name="Suzuki Y."/>
            <person name="Kagoshima H."/>
            <person name="Schijlen E."/>
            <person name="Tajeshwar N."/>
            <person name="Catarino B."/>
            <person name="Hetherington A.J."/>
            <person name="Saltykova A."/>
            <person name="Bonnot C."/>
            <person name="Breuninger H."/>
            <person name="Symeonidi A."/>
            <person name="Radhakrishnan G.V."/>
            <person name="Van Nieuwerburgh F."/>
            <person name="Deforce D."/>
            <person name="Chang C."/>
            <person name="Karol K.G."/>
            <person name="Hedrich R."/>
            <person name="Ulvskov P."/>
            <person name="Glockner G."/>
            <person name="Delwiche C.F."/>
            <person name="Petrasek J."/>
            <person name="Van de Peer Y."/>
            <person name="Friml J."/>
            <person name="Beilby M."/>
            <person name="Dolan L."/>
            <person name="Kohara Y."/>
            <person name="Sugano S."/>
            <person name="Fujiyama A."/>
            <person name="Delaux P.-M."/>
            <person name="Quint M."/>
            <person name="TheiBen G."/>
            <person name="Hagemann M."/>
            <person name="Harholt J."/>
            <person name="Dunand C."/>
            <person name="Zachgo S."/>
            <person name="Langdale J."/>
            <person name="Maumus F."/>
            <person name="Straeten D.V.D."/>
            <person name="Gould S.B."/>
            <person name="Rensing S.A."/>
        </authorList>
    </citation>
    <scope>NUCLEOTIDE SEQUENCE [LARGE SCALE GENOMIC DNA]</scope>
    <source>
        <strain evidence="3 4">S276</strain>
    </source>
</reference>
<dbReference type="PANTHER" id="PTHR32166:SF123">
    <property type="entry name" value="BED-TYPE DOMAIN-CONTAINING PROTEIN"/>
    <property type="match status" value="1"/>
</dbReference>
<evidence type="ECO:0000313" key="3">
    <source>
        <dbReference type="EMBL" id="GBG64641.1"/>
    </source>
</evidence>
<dbReference type="AlphaFoldDB" id="A0A388K3M0"/>
<proteinExistence type="predicted"/>
<sequence>MDGWSDRRNKPHLNVMVSSPVGTVFWKSVCMEGKDKDAEAYFHVLDGVINEIGSDTVASVVMDNARVCIKAGKMVEAGYPNIFRVGCTAHALDLALEDMYKDMAWMAEVVDAGNRVGKFFTNVDKARAMFNNYSPKTKLKPPAAARFATNFEMLGSLKDLKNALDRCICDAGWVDKMVRADQLVAFHEVTAIILDKGEFWSNLNKALDVMEPVVELLRLVDGQGPTISKVYFKMDLVVQHMRALDCLSSEEHEAVERILMDRWSFMTSELHCAAAFLDPEHRMHNAQRDLEVRAGFNIWLYSWMTRDKLKEVSFQVDQWVNGLEGFSTEQARHQASQQPPALWWEAFGSKHDLLAPQAITLLGQASSSAACERNWSLHELIYGRMRTKLMPERMAKLVYNSWNVRLLRSNQRGGGDDIHIPWVDDVPVEKEMEEWYADWLKRVHGDVDEEEVAVVD</sequence>
<dbReference type="STRING" id="69332.A0A388K3M0"/>
<dbReference type="InterPro" id="IPR008906">
    <property type="entry name" value="HATC_C_dom"/>
</dbReference>
<evidence type="ECO:0000259" key="1">
    <source>
        <dbReference type="Pfam" id="PF04937"/>
    </source>
</evidence>
<gene>
    <name evidence="3" type="ORF">CBR_g45695</name>
</gene>
<comment type="caution">
    <text evidence="3">The sequence shown here is derived from an EMBL/GenBank/DDBJ whole genome shotgun (WGS) entry which is preliminary data.</text>
</comment>
<dbReference type="EMBL" id="BFEA01000052">
    <property type="protein sequence ID" value="GBG64641.1"/>
    <property type="molecule type" value="Genomic_DNA"/>
</dbReference>
<dbReference type="InterPro" id="IPR012337">
    <property type="entry name" value="RNaseH-like_sf"/>
</dbReference>
<feature type="domain" description="DUF659" evidence="1">
    <location>
        <begin position="1"/>
        <end position="115"/>
    </location>
</feature>
<dbReference type="PANTHER" id="PTHR32166">
    <property type="entry name" value="OSJNBA0013A04.12 PROTEIN"/>
    <property type="match status" value="1"/>
</dbReference>
<accession>A0A388K3M0</accession>
<evidence type="ECO:0000259" key="2">
    <source>
        <dbReference type="Pfam" id="PF05699"/>
    </source>
</evidence>
<organism evidence="3 4">
    <name type="scientific">Chara braunii</name>
    <name type="common">Braun's stonewort</name>
    <dbReference type="NCBI Taxonomy" id="69332"/>
    <lineage>
        <taxon>Eukaryota</taxon>
        <taxon>Viridiplantae</taxon>
        <taxon>Streptophyta</taxon>
        <taxon>Charophyceae</taxon>
        <taxon>Charales</taxon>
        <taxon>Characeae</taxon>
        <taxon>Chara</taxon>
    </lineage>
</organism>
<feature type="domain" description="HAT C-terminal dimerisation" evidence="2">
    <location>
        <begin position="334"/>
        <end position="399"/>
    </location>
</feature>
<dbReference type="Pfam" id="PF04937">
    <property type="entry name" value="DUF659"/>
    <property type="match status" value="1"/>
</dbReference>
<dbReference type="OrthoDB" id="2012664at2759"/>
<protein>
    <recommendedName>
        <fullName evidence="5">DUF659 domain-containing protein</fullName>
    </recommendedName>
</protein>
<dbReference type="Gramene" id="GBG64641">
    <property type="protein sequence ID" value="GBG64641"/>
    <property type="gene ID" value="CBR_g45695"/>
</dbReference>